<keyword evidence="2" id="KW-1185">Reference proteome</keyword>
<reference evidence="1 2" key="1">
    <citation type="submission" date="2018-06" db="EMBL/GenBank/DDBJ databases">
        <authorList>
            <consortium name="Pathogen Informatics"/>
            <person name="Doyle S."/>
        </authorList>
    </citation>
    <scope>NUCLEOTIDE SEQUENCE [LARGE SCALE GENOMIC DNA]</scope>
    <source>
        <strain evidence="1 2">NCTC13316</strain>
    </source>
</reference>
<sequence>MKIWTLAQYLEQLREGQLNPSRPFSTQENELIEVGHLAKKLTLPTMEINFPIQTNILEIIYQVLKPVLDELINNEAFSWGYHYGFFSAKEVADGYLCEAVRKAIIKDISRMSQDIEKQKLFFKTCELLSSGIDINKAVNIINSAHLHDQFRLMVSSLNLKRSTKKELITYYRQEGCLNMAYQASLFSKKEFEQALVEQLQAAYNQVINVIHNADFKEDKKPFSMTREDNFIELLRLFKSLFQDLSSLDLPILNKKIMQTVKKCSPFLRHSVESKEHNNSKIEMIELSTLIDSLIQKEANQSYVKGIQFTYINNVNRNSL</sequence>
<dbReference type="RefSeq" id="WP_115331294.1">
    <property type="nucleotide sequence ID" value="NZ_CAAAHP010000002.1"/>
</dbReference>
<protein>
    <submittedName>
        <fullName evidence="1">Uncharacterized protein</fullName>
    </submittedName>
</protein>
<dbReference type="EMBL" id="UGOD01000001">
    <property type="protein sequence ID" value="STX51673.1"/>
    <property type="molecule type" value="Genomic_DNA"/>
</dbReference>
<evidence type="ECO:0000313" key="1">
    <source>
        <dbReference type="EMBL" id="STX51673.1"/>
    </source>
</evidence>
<gene>
    <name evidence="1" type="ORF">NCTC13316_01769</name>
</gene>
<organism evidence="1 2">
    <name type="scientific">Legionella busanensis</name>
    <dbReference type="NCBI Taxonomy" id="190655"/>
    <lineage>
        <taxon>Bacteria</taxon>
        <taxon>Pseudomonadati</taxon>
        <taxon>Pseudomonadota</taxon>
        <taxon>Gammaproteobacteria</taxon>
        <taxon>Legionellales</taxon>
        <taxon>Legionellaceae</taxon>
        <taxon>Legionella</taxon>
    </lineage>
</organism>
<proteinExistence type="predicted"/>
<accession>A0A378JN06</accession>
<dbReference type="AlphaFoldDB" id="A0A378JN06"/>
<name>A0A378JN06_9GAMM</name>
<dbReference type="OrthoDB" id="5653088at2"/>
<evidence type="ECO:0000313" key="2">
    <source>
        <dbReference type="Proteomes" id="UP000254794"/>
    </source>
</evidence>
<dbReference type="Proteomes" id="UP000254794">
    <property type="component" value="Unassembled WGS sequence"/>
</dbReference>